<dbReference type="GO" id="GO:0046872">
    <property type="term" value="F:metal ion binding"/>
    <property type="evidence" value="ECO:0007669"/>
    <property type="project" value="UniProtKB-KW"/>
</dbReference>
<accession>A0A433ERW2</accession>
<dbReference type="Pfam" id="PF13359">
    <property type="entry name" value="DDE_Tnp_4"/>
    <property type="match status" value="1"/>
</dbReference>
<dbReference type="InterPro" id="IPR027806">
    <property type="entry name" value="HARBI1_dom"/>
</dbReference>
<keyword evidence="3" id="KW-1133">Transmembrane helix</keyword>
<gene>
    <name evidence="5" type="ORF">D6D54_02370</name>
</gene>
<evidence type="ECO:0000313" key="5">
    <source>
        <dbReference type="EMBL" id="RUP77438.1"/>
    </source>
</evidence>
<sequence>MNKEQKQYNRLVSKMRIIIENIFAILKKFKIITEKYRRNRRKRFGLRFNLIASIYNLQLLYLT</sequence>
<comment type="cofactor">
    <cofactor evidence="1">
        <name>a divalent metal cation</name>
        <dbReference type="ChEBI" id="CHEBI:60240"/>
    </cofactor>
</comment>
<evidence type="ECO:0000259" key="4">
    <source>
        <dbReference type="Pfam" id="PF13359"/>
    </source>
</evidence>
<feature type="transmembrane region" description="Helical" evidence="3">
    <location>
        <begin position="44"/>
        <end position="62"/>
    </location>
</feature>
<comment type="caution">
    <text evidence="5">The sequence shown here is derived from an EMBL/GenBank/DDBJ whole genome shotgun (WGS) entry which is preliminary data.</text>
</comment>
<evidence type="ECO:0000313" key="6">
    <source>
        <dbReference type="Proteomes" id="UP000274545"/>
    </source>
</evidence>
<evidence type="ECO:0000256" key="3">
    <source>
        <dbReference type="SAM" id="Phobius"/>
    </source>
</evidence>
<name>A0A433ERW2_9MOLU</name>
<feature type="domain" description="DDE Tnp4" evidence="4">
    <location>
        <begin position="2"/>
        <end position="42"/>
    </location>
</feature>
<evidence type="ECO:0000256" key="2">
    <source>
        <dbReference type="ARBA" id="ARBA00022723"/>
    </source>
</evidence>
<keyword evidence="3" id="KW-0472">Membrane</keyword>
<keyword evidence="2" id="KW-0479">Metal-binding</keyword>
<evidence type="ECO:0000256" key="1">
    <source>
        <dbReference type="ARBA" id="ARBA00001968"/>
    </source>
</evidence>
<dbReference type="EMBL" id="RAHC01000002">
    <property type="protein sequence ID" value="RUP77438.1"/>
    <property type="molecule type" value="Genomic_DNA"/>
</dbReference>
<reference evidence="5 6" key="1">
    <citation type="journal article" date="2019" name="Genome Biol. Evol.">
        <title>Toxin and genome evolution in a Drosophila defensive symbiosis.</title>
        <authorList>
            <person name="Ballinger M.J."/>
            <person name="Gawryluk R.M."/>
            <person name="Perlman S.J."/>
        </authorList>
    </citation>
    <scope>NUCLEOTIDE SEQUENCE [LARGE SCALE GENOMIC DNA]</scope>
    <source>
        <strain evidence="6">sNeo</strain>
    </source>
</reference>
<dbReference type="AlphaFoldDB" id="A0A433ERW2"/>
<keyword evidence="3" id="KW-0812">Transmembrane</keyword>
<dbReference type="Proteomes" id="UP000274545">
    <property type="component" value="Unassembled WGS sequence"/>
</dbReference>
<proteinExistence type="predicted"/>
<organism evidence="5 6">
    <name type="scientific">Spiroplasma poulsonii</name>
    <dbReference type="NCBI Taxonomy" id="2138"/>
    <lineage>
        <taxon>Bacteria</taxon>
        <taxon>Bacillati</taxon>
        <taxon>Mycoplasmatota</taxon>
        <taxon>Mollicutes</taxon>
        <taxon>Entomoplasmatales</taxon>
        <taxon>Spiroplasmataceae</taxon>
        <taxon>Spiroplasma</taxon>
    </lineage>
</organism>
<protein>
    <recommendedName>
        <fullName evidence="4">DDE Tnp4 domain-containing protein</fullName>
    </recommendedName>
</protein>